<dbReference type="EMBL" id="KZ824958">
    <property type="protein sequence ID" value="RAH69756.1"/>
    <property type="molecule type" value="Genomic_DNA"/>
</dbReference>
<gene>
    <name evidence="1" type="ORF">BO66DRAFT_471701</name>
</gene>
<keyword evidence="2" id="KW-1185">Reference proteome</keyword>
<reference evidence="1" key="1">
    <citation type="submission" date="2018-02" db="EMBL/GenBank/DDBJ databases">
        <title>The genomes of Aspergillus section Nigri reveals drivers in fungal speciation.</title>
        <authorList>
            <consortium name="DOE Joint Genome Institute"/>
            <person name="Vesth T.C."/>
            <person name="Nybo J."/>
            <person name="Theobald S."/>
            <person name="Brandl J."/>
            <person name="Frisvad J.C."/>
            <person name="Nielsen K.F."/>
            <person name="Lyhne E.K."/>
            <person name="Kogle M.E."/>
            <person name="Kuo A."/>
            <person name="Riley R."/>
            <person name="Clum A."/>
            <person name="Nolan M."/>
            <person name="Lipzen A."/>
            <person name="Salamov A."/>
            <person name="Henrissat B."/>
            <person name="Wiebenga A."/>
            <person name="De vries R.P."/>
            <person name="Grigoriev I.V."/>
            <person name="Mortensen U.H."/>
            <person name="Andersen M.R."/>
            <person name="Baker S.E."/>
        </authorList>
    </citation>
    <scope>NUCLEOTIDE SEQUENCE</scope>
    <source>
        <strain evidence="1">CBS 121060</strain>
    </source>
</reference>
<keyword evidence="1" id="KW-0378">Hydrolase</keyword>
<evidence type="ECO:0000313" key="2">
    <source>
        <dbReference type="Proteomes" id="UP000249661"/>
    </source>
</evidence>
<evidence type="ECO:0000313" key="1">
    <source>
        <dbReference type="EMBL" id="RAH69756.1"/>
    </source>
</evidence>
<organism evidence="1 2">
    <name type="scientific">Aspergillus aculeatinus CBS 121060</name>
    <dbReference type="NCBI Taxonomy" id="1448322"/>
    <lineage>
        <taxon>Eukaryota</taxon>
        <taxon>Fungi</taxon>
        <taxon>Dikarya</taxon>
        <taxon>Ascomycota</taxon>
        <taxon>Pezizomycotina</taxon>
        <taxon>Eurotiomycetes</taxon>
        <taxon>Eurotiomycetidae</taxon>
        <taxon>Eurotiales</taxon>
        <taxon>Aspergillaceae</taxon>
        <taxon>Aspergillus</taxon>
        <taxon>Aspergillus subgen. Circumdati</taxon>
    </lineage>
</organism>
<dbReference type="Proteomes" id="UP000249661">
    <property type="component" value="Unassembled WGS sequence"/>
</dbReference>
<sequence length="879" mass="95243">MPSAFALIAPIAPVLWGCLALTPLVHAHRYSSLAQLAAPNLRLTLQFSETLVRPTRYRTNAGFRNYTSDTQSPCFTLDPQAPLVTLDYGTEAAGFPYFEVESLSTPVQVEAKYSEPYTGLDEPFADGPFDFANGLSNTFRVETFNVTSTGRVESFFIQGGQRWHTLKLLTDGSIRLCDVGLRSENDRTPVDRLPGFFESSNSLYNEIWALGARTVQQACIAAGAAPSTWEVTEDGVYLRGQQPAQSVKGASFDNYTLTFDTKIVRGGSGWKVAAGVGGYGAYFVLTSEYPSDSTFVNVNRTVVPPNTLAVGYGWNLVNQTSLTSGKVNHYPLPFDVKEDQWYHIATRINATGYGVTVNETEVFVTLTDLQTPAGTIGGSGSLTGGTWGFGPYQDQVALVKEVEVHAQNGTVLYQNPMTSDAVLEEYGVLPNTHSVCLDGAKRDRLVWSGDFFHTYRIVQASTYRSDFISGTLEYLMDRQADNSSVYEGLFSMSPQMGQSAKYTDIYSSFGLLDYQFFTLEAVAGYYKNSGDRAFLQKYWSKIETGVEAVLRLIDEQTGLAVTDNIGAFFLGSSNATAASALLAHTLSEMADLATAVNATESASSWSQSAQTIKQAVNQHLWNPALGTYGVDISTLDEQAIAGSAWAILSGIANATQTQSTIAALSSLRLGIGYKSSTSVANSSSTNLAPFLSGFLLEALFQASRDSANASTERRTAISVLLDQLWAAMVTQDEYYTGTSWEYLYPDGRPGLDLYTSHAHPWGGAPTYVLSEYVLGVQSTSPGFGTWVFQPAILDVNVSWTRGRVPTPRGTIQASWRLSGTDKKSLQLEVCGPKKTRGVVSLPFAVDSYTVDGKTKSNGKERLEVAVAGGSCADIRASLP</sequence>
<proteinExistence type="predicted"/>
<protein>
    <submittedName>
        <fullName evidence="1">Six-hairpin glycosidase</fullName>
    </submittedName>
</protein>
<keyword evidence="1" id="KW-0326">Glycosidase</keyword>
<accession>A0ACD1H8M0</accession>
<name>A0ACD1H8M0_9EURO</name>